<dbReference type="InterPro" id="IPR000319">
    <property type="entry name" value="Asp-semialdehyde_DH_CS"/>
</dbReference>
<dbReference type="SUPFAM" id="SSF51735">
    <property type="entry name" value="NAD(P)-binding Rossmann-fold domains"/>
    <property type="match status" value="1"/>
</dbReference>
<dbReference type="Pfam" id="PF01118">
    <property type="entry name" value="Semialdhyde_dh"/>
    <property type="match status" value="1"/>
</dbReference>
<evidence type="ECO:0000256" key="13">
    <source>
        <dbReference type="ARBA" id="ARBA00023154"/>
    </source>
</evidence>
<evidence type="ECO:0000313" key="18">
    <source>
        <dbReference type="EMBL" id="QTP59600.1"/>
    </source>
</evidence>
<reference evidence="18 19" key="1">
    <citation type="journal article" date="2021" name="Front. Microbiol.">
        <title>Aerobic Denitrification and Heterotrophic Sulfur Oxidation in the Genus Halomonas Revealed by Six Novel Species Characterizations and Genome-Based Analysis.</title>
        <authorList>
            <person name="Wang L."/>
            <person name="Shao Z."/>
        </authorList>
    </citation>
    <scope>NUCLEOTIDE SEQUENCE [LARGE SCALE GENOMIC DNA]</scope>
    <source>
        <strain evidence="18 19">MCCC 1A13718</strain>
    </source>
</reference>
<evidence type="ECO:0000256" key="14">
    <source>
        <dbReference type="ARBA" id="ARBA00023167"/>
    </source>
</evidence>
<comment type="pathway">
    <text evidence="4 16">Amino-acid biosynthesis; L-threonine biosynthesis; L-threonine from L-aspartate: step 2/5.</text>
</comment>
<keyword evidence="19" id="KW-1185">Reference proteome</keyword>
<feature type="binding site" evidence="16">
    <location>
        <position position="73"/>
    </location>
    <ligand>
        <name>NADP(+)</name>
        <dbReference type="ChEBI" id="CHEBI:58349"/>
    </ligand>
</feature>
<keyword evidence="8 16" id="KW-0028">Amino-acid biosynthesis</keyword>
<comment type="similarity">
    <text evidence="5 16">Belongs to the aspartate-semialdehyde dehydrogenase family.</text>
</comment>
<dbReference type="NCBIfam" id="NF005144">
    <property type="entry name" value="PRK06598.1"/>
    <property type="match status" value="1"/>
</dbReference>
<dbReference type="InterPro" id="IPR011534">
    <property type="entry name" value="Asp_ADH_gamma-type"/>
</dbReference>
<keyword evidence="11 16" id="KW-0220">Diaminopimelate biosynthesis</keyword>
<dbReference type="InterPro" id="IPR012280">
    <property type="entry name" value="Semialdhyde_DH_dimer_dom"/>
</dbReference>
<dbReference type="InterPro" id="IPR000534">
    <property type="entry name" value="Semialdehyde_DH_NAD-bd"/>
</dbReference>
<dbReference type="SUPFAM" id="SSF55347">
    <property type="entry name" value="Glyceraldehyde-3-phosphate dehydrogenase-like, C-terminal domain"/>
    <property type="match status" value="1"/>
</dbReference>
<dbReference type="RefSeq" id="WP_209472798.1">
    <property type="nucleotide sequence ID" value="NZ_CP053383.1"/>
</dbReference>
<keyword evidence="12 16" id="KW-0560">Oxidoreductase</keyword>
<comment type="caution">
    <text evidence="16">Lacks conserved residue(s) required for the propagation of feature annotation.</text>
</comment>
<dbReference type="PROSITE" id="PS01103">
    <property type="entry name" value="ASD"/>
    <property type="match status" value="1"/>
</dbReference>
<comment type="pathway">
    <text evidence="2 16">Amino-acid biosynthesis; L-methionine biosynthesis via de novo pathway; L-homoserine from L-aspartate: step 2/3.</text>
</comment>
<dbReference type="Pfam" id="PF02774">
    <property type="entry name" value="Semialdhyde_dhC"/>
    <property type="match status" value="1"/>
</dbReference>
<dbReference type="Gene3D" id="3.30.360.10">
    <property type="entry name" value="Dihydrodipicolinate Reductase, domain 2"/>
    <property type="match status" value="1"/>
</dbReference>
<comment type="function">
    <text evidence="1 16">Catalyzes the NADPH-dependent formation of L-aspartate-semialdehyde (L-ASA) by the reductive dephosphorylation of L-aspartyl-4-phosphate.</text>
</comment>
<comment type="subunit">
    <text evidence="6 16">Homodimer.</text>
</comment>
<evidence type="ECO:0000256" key="9">
    <source>
        <dbReference type="ARBA" id="ARBA00022697"/>
    </source>
</evidence>
<feature type="binding site" evidence="16">
    <location>
        <begin position="10"/>
        <end position="13"/>
    </location>
    <ligand>
        <name>NADP(+)</name>
        <dbReference type="ChEBI" id="CHEBI:58349"/>
    </ligand>
</feature>
<dbReference type="PANTHER" id="PTHR46278">
    <property type="entry name" value="DEHYDROGENASE, PUTATIVE-RELATED"/>
    <property type="match status" value="1"/>
</dbReference>
<keyword evidence="9 16" id="KW-0791">Threonine biosynthesis</keyword>
<feature type="active site" description="Proton acceptor" evidence="16">
    <location>
        <position position="275"/>
    </location>
</feature>
<protein>
    <recommendedName>
        <fullName evidence="7 16">Aspartate-semialdehyde dehydrogenase</fullName>
        <shortName evidence="16">ASA dehydrogenase</shortName>
        <shortName evidence="16">ASADH</shortName>
        <ecNumber evidence="7 16">1.2.1.11</ecNumber>
    </recommendedName>
    <alternativeName>
        <fullName evidence="16">Aspartate-beta-semialdehyde dehydrogenase</fullName>
    </alternativeName>
</protein>
<dbReference type="Gene3D" id="3.40.50.720">
    <property type="entry name" value="NAD(P)-binding Rossmann-like Domain"/>
    <property type="match status" value="1"/>
</dbReference>
<comment type="pathway">
    <text evidence="3 16">Amino-acid biosynthesis; L-lysine biosynthesis via DAP pathway; (S)-tetrahydrodipicolinate from L-aspartate: step 2/4.</text>
</comment>
<feature type="binding site" evidence="16">
    <location>
        <position position="351"/>
    </location>
    <ligand>
        <name>NADP(+)</name>
        <dbReference type="ChEBI" id="CHEBI:58349"/>
    </ligand>
</feature>
<dbReference type="EMBL" id="CP053383">
    <property type="protein sequence ID" value="QTP59600.1"/>
    <property type="molecule type" value="Genomic_DNA"/>
</dbReference>
<evidence type="ECO:0000256" key="1">
    <source>
        <dbReference type="ARBA" id="ARBA00002492"/>
    </source>
</evidence>
<evidence type="ECO:0000256" key="6">
    <source>
        <dbReference type="ARBA" id="ARBA00011738"/>
    </source>
</evidence>
<dbReference type="SMART" id="SM00859">
    <property type="entry name" value="Semialdhyde_dh"/>
    <property type="match status" value="1"/>
</dbReference>
<gene>
    <name evidence="16 18" type="primary">asd</name>
    <name evidence="18" type="ORF">HNO53_13250</name>
</gene>
<accession>A0ABX7WHL7</accession>
<dbReference type="PANTHER" id="PTHR46278:SF4">
    <property type="entry name" value="ASPARTATE-SEMIALDEHYDE DEHYDROGENASE"/>
    <property type="match status" value="1"/>
</dbReference>
<feature type="binding site" evidence="16">
    <location>
        <begin position="165"/>
        <end position="166"/>
    </location>
    <ligand>
        <name>NADP(+)</name>
        <dbReference type="ChEBI" id="CHEBI:58349"/>
    </ligand>
</feature>
<evidence type="ECO:0000256" key="2">
    <source>
        <dbReference type="ARBA" id="ARBA00005021"/>
    </source>
</evidence>
<name>A0ABX7WHL7_9GAMM</name>
<dbReference type="EC" id="1.2.1.11" evidence="7 16"/>
<feature type="active site" description="Acyl-thioester intermediate" evidence="16">
    <location>
        <position position="135"/>
    </location>
</feature>
<evidence type="ECO:0000256" key="11">
    <source>
        <dbReference type="ARBA" id="ARBA00022915"/>
    </source>
</evidence>
<dbReference type="HAMAP" id="MF_02121">
    <property type="entry name" value="ASADH"/>
    <property type="match status" value="1"/>
</dbReference>
<evidence type="ECO:0000313" key="19">
    <source>
        <dbReference type="Proteomes" id="UP000671845"/>
    </source>
</evidence>
<dbReference type="InterPro" id="IPR036291">
    <property type="entry name" value="NAD(P)-bd_dom_sf"/>
</dbReference>
<evidence type="ECO:0000259" key="17">
    <source>
        <dbReference type="SMART" id="SM00859"/>
    </source>
</evidence>
<evidence type="ECO:0000256" key="16">
    <source>
        <dbReference type="HAMAP-Rule" id="MF_02121"/>
    </source>
</evidence>
<evidence type="ECO:0000256" key="5">
    <source>
        <dbReference type="ARBA" id="ARBA00010584"/>
    </source>
</evidence>
<sequence length="370" mass="40424">MLKVGFVGWRGMVGSVLMQRMQEDGDFDGIEPIFFTTSQVGQPGPDVGVDVPPLKDATDIEELKALDVVITCQGGDYTKQVYGDLRGSGWKGYWIDAASTLRMEDEATIVLDPVNRRVIDEQLARGAKTFVGGNCTVSLMLMGLGGLFEADLIEWMTSMTYQAASGSGAKHMRELLNQMGALRDSVADELDDPASAILDIDRKVTQAMRGGDFPIDNFTAPLAGSLLPWIDTKLDNGQSREEWKGSVETNKILGLQDNPVPIDGICVRIGAMRSHSQAFTIKLKKDVPIDEIEERIAKHNEWVKVIPNDKEATIAGLTPSVVTGTLSVPVGRLRKLNMGGEYLSAFTAGDQLLWGAAEPLKRMLKILREQ</sequence>
<feature type="binding site" evidence="16">
    <location>
        <begin position="37"/>
        <end position="38"/>
    </location>
    <ligand>
        <name>NADP(+)</name>
        <dbReference type="ChEBI" id="CHEBI:58349"/>
    </ligand>
</feature>
<keyword evidence="13 16" id="KW-0457">Lysine biosynthesis</keyword>
<evidence type="ECO:0000256" key="4">
    <source>
        <dbReference type="ARBA" id="ARBA00005097"/>
    </source>
</evidence>
<feature type="binding site" evidence="16">
    <location>
        <position position="102"/>
    </location>
    <ligand>
        <name>phosphate</name>
        <dbReference type="ChEBI" id="CHEBI:43474"/>
    </ligand>
</feature>
<feature type="binding site" evidence="16">
    <location>
        <position position="268"/>
    </location>
    <ligand>
        <name>substrate</name>
    </ligand>
</feature>
<dbReference type="CDD" id="cd02314">
    <property type="entry name" value="VcASADH1_like_N"/>
    <property type="match status" value="1"/>
</dbReference>
<dbReference type="InterPro" id="IPR012080">
    <property type="entry name" value="Asp_semialdehyde_DH"/>
</dbReference>
<evidence type="ECO:0000256" key="8">
    <source>
        <dbReference type="ARBA" id="ARBA00022605"/>
    </source>
</evidence>
<feature type="binding site" evidence="16">
    <location>
        <position position="241"/>
    </location>
    <ligand>
        <name>substrate</name>
    </ligand>
</feature>
<dbReference type="CDD" id="cd23938">
    <property type="entry name" value="ASADH_C_bac_like"/>
    <property type="match status" value="1"/>
</dbReference>
<feature type="binding site" evidence="16">
    <location>
        <position position="162"/>
    </location>
    <ligand>
        <name>substrate</name>
    </ligand>
</feature>
<proteinExistence type="inferred from homology"/>
<feature type="binding site" evidence="16">
    <location>
        <position position="244"/>
    </location>
    <ligand>
        <name>phosphate</name>
        <dbReference type="ChEBI" id="CHEBI:43474"/>
    </ligand>
</feature>
<keyword evidence="10 16" id="KW-0521">NADP</keyword>
<dbReference type="Proteomes" id="UP000671845">
    <property type="component" value="Chromosome"/>
</dbReference>
<evidence type="ECO:0000256" key="3">
    <source>
        <dbReference type="ARBA" id="ARBA00005076"/>
    </source>
</evidence>
<evidence type="ECO:0000256" key="15">
    <source>
        <dbReference type="ARBA" id="ARBA00047891"/>
    </source>
</evidence>
<evidence type="ECO:0000256" key="10">
    <source>
        <dbReference type="ARBA" id="ARBA00022857"/>
    </source>
</evidence>
<dbReference type="GO" id="GO:0004073">
    <property type="term" value="F:aspartate-semialdehyde dehydrogenase activity"/>
    <property type="evidence" value="ECO:0007669"/>
    <property type="project" value="UniProtKB-EC"/>
</dbReference>
<feature type="domain" description="Semialdehyde dehydrogenase NAD-binding" evidence="17">
    <location>
        <begin position="3"/>
        <end position="122"/>
    </location>
</feature>
<keyword evidence="14 16" id="KW-0486">Methionine biosynthesis</keyword>
<evidence type="ECO:0000256" key="7">
    <source>
        <dbReference type="ARBA" id="ARBA00013120"/>
    </source>
</evidence>
<comment type="catalytic activity">
    <reaction evidence="15 16">
        <text>L-aspartate 4-semialdehyde + phosphate + NADP(+) = 4-phospho-L-aspartate + NADPH + H(+)</text>
        <dbReference type="Rhea" id="RHEA:24284"/>
        <dbReference type="ChEBI" id="CHEBI:15378"/>
        <dbReference type="ChEBI" id="CHEBI:43474"/>
        <dbReference type="ChEBI" id="CHEBI:57535"/>
        <dbReference type="ChEBI" id="CHEBI:57783"/>
        <dbReference type="ChEBI" id="CHEBI:58349"/>
        <dbReference type="ChEBI" id="CHEBI:537519"/>
        <dbReference type="EC" id="1.2.1.11"/>
    </reaction>
</comment>
<dbReference type="NCBIfam" id="TIGR01745">
    <property type="entry name" value="asd_gamma"/>
    <property type="match status" value="1"/>
</dbReference>
<organism evidence="18 19">
    <name type="scientific">Halomonas sulfidivorans</name>
    <dbReference type="NCBI Taxonomy" id="2733488"/>
    <lineage>
        <taxon>Bacteria</taxon>
        <taxon>Pseudomonadati</taxon>
        <taxon>Pseudomonadota</taxon>
        <taxon>Gammaproteobacteria</taxon>
        <taxon>Oceanospirillales</taxon>
        <taxon>Halomonadaceae</taxon>
        <taxon>Halomonas</taxon>
    </lineage>
</organism>
<evidence type="ECO:0000256" key="12">
    <source>
        <dbReference type="ARBA" id="ARBA00023002"/>
    </source>
</evidence>
<dbReference type="PIRSF" id="PIRSF000148">
    <property type="entry name" value="ASA_dh"/>
    <property type="match status" value="1"/>
</dbReference>